<evidence type="ECO:0000313" key="6">
    <source>
        <dbReference type="Proteomes" id="UP000823388"/>
    </source>
</evidence>
<dbReference type="InterPro" id="IPR036388">
    <property type="entry name" value="WH-like_DNA-bd_sf"/>
</dbReference>
<feature type="domain" description="R13L1/DRL21-like LRR repeat region" evidence="4">
    <location>
        <begin position="706"/>
        <end position="826"/>
    </location>
</feature>
<reference evidence="5" key="1">
    <citation type="submission" date="2020-05" db="EMBL/GenBank/DDBJ databases">
        <title>WGS assembly of Panicum virgatum.</title>
        <authorList>
            <person name="Lovell J.T."/>
            <person name="Jenkins J."/>
            <person name="Shu S."/>
            <person name="Juenger T.E."/>
            <person name="Schmutz J."/>
        </authorList>
    </citation>
    <scope>NUCLEOTIDE SEQUENCE</scope>
    <source>
        <strain evidence="5">AP13</strain>
    </source>
</reference>
<dbReference type="PANTHER" id="PTHR23155">
    <property type="entry name" value="DISEASE RESISTANCE PROTEIN RP"/>
    <property type="match status" value="1"/>
</dbReference>
<feature type="domain" description="NB-ARC" evidence="2">
    <location>
        <begin position="174"/>
        <end position="342"/>
    </location>
</feature>
<dbReference type="Pfam" id="PF23559">
    <property type="entry name" value="WHD_DRP"/>
    <property type="match status" value="1"/>
</dbReference>
<dbReference type="PRINTS" id="PR00364">
    <property type="entry name" value="DISEASERSIST"/>
</dbReference>
<evidence type="ECO:0000259" key="3">
    <source>
        <dbReference type="Pfam" id="PF23559"/>
    </source>
</evidence>
<dbReference type="SUPFAM" id="SSF52047">
    <property type="entry name" value="RNI-like"/>
    <property type="match status" value="1"/>
</dbReference>
<dbReference type="InterPro" id="IPR056789">
    <property type="entry name" value="LRR_R13L1-DRL21"/>
</dbReference>
<dbReference type="SUPFAM" id="SSF52058">
    <property type="entry name" value="L domain-like"/>
    <property type="match status" value="1"/>
</dbReference>
<dbReference type="Gene3D" id="1.10.10.10">
    <property type="entry name" value="Winged helix-like DNA-binding domain superfamily/Winged helix DNA-binding domain"/>
    <property type="match status" value="1"/>
</dbReference>
<evidence type="ECO:0000259" key="2">
    <source>
        <dbReference type="Pfam" id="PF00931"/>
    </source>
</evidence>
<dbReference type="Pfam" id="PF25019">
    <property type="entry name" value="LRR_R13L1-DRL21"/>
    <property type="match status" value="1"/>
</dbReference>
<dbReference type="GO" id="GO:0098542">
    <property type="term" value="P:defense response to other organism"/>
    <property type="evidence" value="ECO:0007669"/>
    <property type="project" value="TreeGrafter"/>
</dbReference>
<comment type="caution">
    <text evidence="5">The sequence shown here is derived from an EMBL/GenBank/DDBJ whole genome shotgun (WGS) entry which is preliminary data.</text>
</comment>
<accession>A0A8T0V7W0</accession>
<dbReference type="Gene3D" id="3.40.50.300">
    <property type="entry name" value="P-loop containing nucleotide triphosphate hydrolases"/>
    <property type="match status" value="1"/>
</dbReference>
<proteinExistence type="predicted"/>
<name>A0A8T0V7W0_PANVG</name>
<dbReference type="InterPro" id="IPR044974">
    <property type="entry name" value="Disease_R_plants"/>
</dbReference>
<keyword evidence="1" id="KW-0611">Plant defense</keyword>
<dbReference type="SUPFAM" id="SSF52540">
    <property type="entry name" value="P-loop containing nucleoside triphosphate hydrolases"/>
    <property type="match status" value="1"/>
</dbReference>
<evidence type="ECO:0000256" key="1">
    <source>
        <dbReference type="ARBA" id="ARBA00022821"/>
    </source>
</evidence>
<dbReference type="PANTHER" id="PTHR23155:SF704">
    <property type="entry name" value="OS12G0511600 PROTEIN"/>
    <property type="match status" value="1"/>
</dbReference>
<sequence>MAEEEWPPISGGKMAMAASISLVDEAYDLGAVPDSRRQMLLQEIIIAQADLDIIERWLIAADFHFHGPLHRLFQGVRDCIWSFRNAVDEVEDAIDYHRMVKVVGNPISKFVNNLARFDTWSSLKRLRNTLGRLQEASDFLSHYVSDLARALLDAPAPKIDFEQYPEIVFGRDWEKERLLQWLTNDTAQDNPVSVFAVVGMAGMGKTTLANVVRQDPRVSTNYHAVVWVPVSVAFNIESMVKVILESITGRPPAYTSMYLLQKSLIEILRYRKVLLILDDVWEDSSVDKWQTLVDPLKVCKKGSRVLLTTRMQSVADMASAAIGTAAEYLKLDDLDENDSLMLLKCRLPSRVYFQDYNYLMLIAEQILKKIGGCPLVINLVASWLGSHMENHHWVTLLQKGWQHIEEKNFIIRSFRLSYDRIPTELQACFRYCSLFTKGYKFNKGELAKMWSCSGLIPFGSSKQENIGIQKTQHVDMLSAEYVEEEYFDALARKSFFSCMLETDLSTGDQNEYYVLHSLMHDLAELVSIGEGARMDNGGFHNVSNTTRHMSVAHVSNLVRISVNFRFLRTLIIKNEFSPDQNTDRVLGIVLELLSHLRLLNLDVPSLFHALDSVSNLTQLRYLFLFSCDESHLHKIFKLHHLQVFKLKHLTVTKGGNIDIHNLRCLRCLDVPDNMSSKIHQIGRLTSLRELHGFDMVKNDVQRSKSLGDVRSLFQLSLRNLENVSDCEEAMEIKLKDKHHMEFLSMSWNKHLKELVDRDDQVIDKLEPNKEILRLNIHGYNGVNLPFWIENSSLIHLVSLELEYCMKWKSLPSLQLFNSLKHLKLENLVQLEYIGTKPELQLETDEPEDVWLPPFLSTLKVRWCPNLKELPAIPSTLELLIIKHVQLAVLPSIHQRYTGARDSQSVKSQLSFLHIESCPRLTSLSKGLLEQQEQLQSLTALSVRHCERLQHLPTRGFAELYHLTTLEIVACPILRDVKIRSSLLPTSLKNLDVKPCGDIEASILMSLQNLTCVFAREFWFRILAKFDWQVCTPLRDELSFSEWWRTSVKKIQKDKRKGFNTLVILGAWLLWKHRNACVFEGDRPNLDRLLQAFKDEHHLWCLAGARSLSSLSAGQVFGLG</sequence>
<dbReference type="InterPro" id="IPR027417">
    <property type="entry name" value="P-loop_NTPase"/>
</dbReference>
<dbReference type="InterPro" id="IPR058922">
    <property type="entry name" value="WHD_DRP"/>
</dbReference>
<dbReference type="Proteomes" id="UP000823388">
    <property type="component" value="Chromosome 3K"/>
</dbReference>
<dbReference type="Gene3D" id="3.80.10.10">
    <property type="entry name" value="Ribonuclease Inhibitor"/>
    <property type="match status" value="2"/>
</dbReference>
<dbReference type="AlphaFoldDB" id="A0A8T0V7W0"/>
<protein>
    <submittedName>
        <fullName evidence="5">Uncharacterized protein</fullName>
    </submittedName>
</protein>
<dbReference type="EMBL" id="CM029041">
    <property type="protein sequence ID" value="KAG2629606.1"/>
    <property type="molecule type" value="Genomic_DNA"/>
</dbReference>
<dbReference type="GO" id="GO:0043531">
    <property type="term" value="F:ADP binding"/>
    <property type="evidence" value="ECO:0007669"/>
    <property type="project" value="InterPro"/>
</dbReference>
<keyword evidence="6" id="KW-1185">Reference proteome</keyword>
<feature type="domain" description="Disease resistance protein winged helix" evidence="3">
    <location>
        <begin position="434"/>
        <end position="523"/>
    </location>
</feature>
<dbReference type="Pfam" id="PF00931">
    <property type="entry name" value="NB-ARC"/>
    <property type="match status" value="1"/>
</dbReference>
<dbReference type="InterPro" id="IPR002182">
    <property type="entry name" value="NB-ARC"/>
</dbReference>
<organism evidence="5 6">
    <name type="scientific">Panicum virgatum</name>
    <name type="common">Blackwell switchgrass</name>
    <dbReference type="NCBI Taxonomy" id="38727"/>
    <lineage>
        <taxon>Eukaryota</taxon>
        <taxon>Viridiplantae</taxon>
        <taxon>Streptophyta</taxon>
        <taxon>Embryophyta</taxon>
        <taxon>Tracheophyta</taxon>
        <taxon>Spermatophyta</taxon>
        <taxon>Magnoliopsida</taxon>
        <taxon>Liliopsida</taxon>
        <taxon>Poales</taxon>
        <taxon>Poaceae</taxon>
        <taxon>PACMAD clade</taxon>
        <taxon>Panicoideae</taxon>
        <taxon>Panicodae</taxon>
        <taxon>Paniceae</taxon>
        <taxon>Panicinae</taxon>
        <taxon>Panicum</taxon>
        <taxon>Panicum sect. Hiantes</taxon>
    </lineage>
</organism>
<evidence type="ECO:0000259" key="4">
    <source>
        <dbReference type="Pfam" id="PF25019"/>
    </source>
</evidence>
<gene>
    <name evidence="5" type="ORF">PVAP13_3KG442300</name>
</gene>
<dbReference type="InterPro" id="IPR032675">
    <property type="entry name" value="LRR_dom_sf"/>
</dbReference>
<evidence type="ECO:0000313" key="5">
    <source>
        <dbReference type="EMBL" id="KAG2629606.1"/>
    </source>
</evidence>